<keyword evidence="6 7" id="KW-0472">Membrane</keyword>
<evidence type="ECO:0000256" key="3">
    <source>
        <dbReference type="ARBA" id="ARBA00022679"/>
    </source>
</evidence>
<feature type="transmembrane region" description="Helical" evidence="7">
    <location>
        <begin position="222"/>
        <end position="242"/>
    </location>
</feature>
<evidence type="ECO:0000256" key="5">
    <source>
        <dbReference type="ARBA" id="ARBA00022989"/>
    </source>
</evidence>
<protein>
    <submittedName>
        <fullName evidence="8">Uncharacterized protein</fullName>
    </submittedName>
</protein>
<name>A0AAN9MNK2_PHACN</name>
<evidence type="ECO:0000256" key="2">
    <source>
        <dbReference type="ARBA" id="ARBA00005985"/>
    </source>
</evidence>
<reference evidence="8 9" key="1">
    <citation type="submission" date="2024-01" db="EMBL/GenBank/DDBJ databases">
        <title>The genomes of 5 underutilized Papilionoideae crops provide insights into root nodulation and disease resistanc.</title>
        <authorList>
            <person name="Jiang F."/>
        </authorList>
    </citation>
    <scope>NUCLEOTIDE SEQUENCE [LARGE SCALE GENOMIC DNA]</scope>
    <source>
        <strain evidence="8">JINMINGXINNONG_FW02</strain>
        <tissue evidence="8">Leaves</tissue>
    </source>
</reference>
<dbReference type="Pfam" id="PF01040">
    <property type="entry name" value="UbiA"/>
    <property type="match status" value="1"/>
</dbReference>
<comment type="similarity">
    <text evidence="2">Belongs to the UbiA prenyltransferase family.</text>
</comment>
<dbReference type="PANTHER" id="PTHR43009:SF6">
    <property type="entry name" value="HOMOGENTISATE PHYTYLTRANSFERASE 1, CHLOROPLASTIC"/>
    <property type="match status" value="1"/>
</dbReference>
<dbReference type="GO" id="GO:0016765">
    <property type="term" value="F:transferase activity, transferring alkyl or aryl (other than methyl) groups"/>
    <property type="evidence" value="ECO:0007669"/>
    <property type="project" value="InterPro"/>
</dbReference>
<dbReference type="Gene3D" id="1.10.357.140">
    <property type="entry name" value="UbiA prenyltransferase"/>
    <property type="match status" value="1"/>
</dbReference>
<comment type="caution">
    <text evidence="8">The sequence shown here is derived from an EMBL/GenBank/DDBJ whole genome shotgun (WGS) entry which is preliminary data.</text>
</comment>
<dbReference type="GO" id="GO:0031969">
    <property type="term" value="C:chloroplast membrane"/>
    <property type="evidence" value="ECO:0007669"/>
    <property type="project" value="UniProtKB-SubCell"/>
</dbReference>
<comment type="subcellular location">
    <subcellularLocation>
        <location evidence="1">Plastid</location>
        <location evidence="1">Chloroplast membrane</location>
        <topology evidence="1">Multi-pass membrane protein</topology>
    </subcellularLocation>
</comment>
<keyword evidence="9" id="KW-1185">Reference proteome</keyword>
<dbReference type="PANTHER" id="PTHR43009">
    <property type="entry name" value="HOMOGENTISATE SOLANESYLTRANSFERASE, CHLOROPLASTIC"/>
    <property type="match status" value="1"/>
</dbReference>
<keyword evidence="4 7" id="KW-0812">Transmembrane</keyword>
<evidence type="ECO:0000256" key="4">
    <source>
        <dbReference type="ARBA" id="ARBA00022692"/>
    </source>
</evidence>
<feature type="transmembrane region" description="Helical" evidence="7">
    <location>
        <begin position="249"/>
        <end position="267"/>
    </location>
</feature>
<feature type="transmembrane region" description="Helical" evidence="7">
    <location>
        <begin position="273"/>
        <end position="293"/>
    </location>
</feature>
<dbReference type="Proteomes" id="UP001374584">
    <property type="component" value="Unassembled WGS sequence"/>
</dbReference>
<organism evidence="8 9">
    <name type="scientific">Phaseolus coccineus</name>
    <name type="common">Scarlet runner bean</name>
    <name type="synonym">Phaseolus multiflorus</name>
    <dbReference type="NCBI Taxonomy" id="3886"/>
    <lineage>
        <taxon>Eukaryota</taxon>
        <taxon>Viridiplantae</taxon>
        <taxon>Streptophyta</taxon>
        <taxon>Embryophyta</taxon>
        <taxon>Tracheophyta</taxon>
        <taxon>Spermatophyta</taxon>
        <taxon>Magnoliopsida</taxon>
        <taxon>eudicotyledons</taxon>
        <taxon>Gunneridae</taxon>
        <taxon>Pentapetalae</taxon>
        <taxon>rosids</taxon>
        <taxon>fabids</taxon>
        <taxon>Fabales</taxon>
        <taxon>Fabaceae</taxon>
        <taxon>Papilionoideae</taxon>
        <taxon>50 kb inversion clade</taxon>
        <taxon>NPAAA clade</taxon>
        <taxon>indigoferoid/millettioid clade</taxon>
        <taxon>Phaseoleae</taxon>
        <taxon>Phaseolus</taxon>
    </lineage>
</organism>
<sequence length="426" mass="48292">MDRAHVIASPNVSSLISGANFWGRKLSTKSFYYASSRGSKASQHKIKTQIQYNPLRFQQSHFNHHFKSIERGRTYEENNTKYVVKAVTVPSSESESQPSISKSVVDSIKNFFIILYQFIYPYATYGRLSAATSGCLIAVQKLSDISPLFFVGLLQALLPHLFMDLYVNGVNQVFDFEIDKINKPYLPLASGKLSFRNCAFIVVSAAILGIGLNLMIGSPALLANILLTFTLWTCYSVNVPFLRWKRYPVVAALFMFVSWTFIFPITYFLHMQVFWTSVFLYEMAFGVAFLAGATSSSPLWIKTPTTKHVDVTNSASTRSFYQFNWKGTNDVLLASSRAGRSCSCLIMLMEQSEGIRKGKMILLQMLNNFKIKKMIKGNWQNISGDRVTDFEALLSGICNKWWDNSAQQRLDTTNEPKYLTRVLEAF</sequence>
<dbReference type="InterPro" id="IPR044878">
    <property type="entry name" value="UbiA_sf"/>
</dbReference>
<evidence type="ECO:0000313" key="8">
    <source>
        <dbReference type="EMBL" id="KAK7355438.1"/>
    </source>
</evidence>
<feature type="transmembrane region" description="Helical" evidence="7">
    <location>
        <begin position="198"/>
        <end position="216"/>
    </location>
</feature>
<keyword evidence="3" id="KW-0808">Transferase</keyword>
<evidence type="ECO:0000256" key="6">
    <source>
        <dbReference type="ARBA" id="ARBA00023136"/>
    </source>
</evidence>
<evidence type="ECO:0000256" key="7">
    <source>
        <dbReference type="SAM" id="Phobius"/>
    </source>
</evidence>
<dbReference type="AlphaFoldDB" id="A0AAN9MNK2"/>
<evidence type="ECO:0000256" key="1">
    <source>
        <dbReference type="ARBA" id="ARBA00004508"/>
    </source>
</evidence>
<accession>A0AAN9MNK2</accession>
<gene>
    <name evidence="8" type="ORF">VNO80_14694</name>
</gene>
<proteinExistence type="inferred from homology"/>
<dbReference type="EMBL" id="JAYMYR010000006">
    <property type="protein sequence ID" value="KAK7355438.1"/>
    <property type="molecule type" value="Genomic_DNA"/>
</dbReference>
<evidence type="ECO:0000313" key="9">
    <source>
        <dbReference type="Proteomes" id="UP001374584"/>
    </source>
</evidence>
<keyword evidence="5 7" id="KW-1133">Transmembrane helix</keyword>
<dbReference type="InterPro" id="IPR000537">
    <property type="entry name" value="UbiA_prenyltransferase"/>
</dbReference>